<dbReference type="Proteomes" id="UP000214603">
    <property type="component" value="Unassembled WGS sequence"/>
</dbReference>
<evidence type="ECO:0000313" key="2">
    <source>
        <dbReference type="Proteomes" id="UP000214603"/>
    </source>
</evidence>
<gene>
    <name evidence="1" type="ORF">CEY11_15540</name>
</gene>
<reference evidence="2" key="1">
    <citation type="submission" date="2017-06" db="EMBL/GenBank/DDBJ databases">
        <title>Herbaspirillum phytohormonus sp. nov., isolated from the root nodule of Robinia pseudoacacia in lead-zinc mine.</title>
        <authorList>
            <person name="Fan M."/>
            <person name="Lin Y."/>
        </authorList>
    </citation>
    <scope>NUCLEOTIDE SEQUENCE [LARGE SCALE GENOMIC DNA]</scope>
    <source>
        <strain evidence="2">SC-089</strain>
    </source>
</reference>
<dbReference type="EMBL" id="NJIH01000008">
    <property type="protein sequence ID" value="OWT58383.1"/>
    <property type="molecule type" value="Genomic_DNA"/>
</dbReference>
<accession>A0A225MDP7</accession>
<organism evidence="1 2">
    <name type="scientific">Candidimonas nitroreducens</name>
    <dbReference type="NCBI Taxonomy" id="683354"/>
    <lineage>
        <taxon>Bacteria</taxon>
        <taxon>Pseudomonadati</taxon>
        <taxon>Pseudomonadota</taxon>
        <taxon>Betaproteobacteria</taxon>
        <taxon>Burkholderiales</taxon>
        <taxon>Alcaligenaceae</taxon>
        <taxon>Candidimonas</taxon>
    </lineage>
</organism>
<protein>
    <submittedName>
        <fullName evidence="1">Uncharacterized protein</fullName>
    </submittedName>
</protein>
<name>A0A225MDP7_9BURK</name>
<proteinExistence type="predicted"/>
<sequence>MLRVFFELAVTHYLERTGALDRITQELKEKGKLQFDTPQMKQLIPEITKIAKAKLDRNDASKVEKAIKYDSSAPFTLSDLHAFVHQNSELPGERDILQFWLRTEPLFRLMLEKDETLEVKK</sequence>
<evidence type="ECO:0000313" key="1">
    <source>
        <dbReference type="EMBL" id="OWT58383.1"/>
    </source>
</evidence>
<dbReference type="AlphaFoldDB" id="A0A225MDP7"/>
<comment type="caution">
    <text evidence="1">The sequence shown here is derived from an EMBL/GenBank/DDBJ whole genome shotgun (WGS) entry which is preliminary data.</text>
</comment>
<keyword evidence="2" id="KW-1185">Reference proteome</keyword>